<feature type="signal peptide" evidence="3">
    <location>
        <begin position="1"/>
        <end position="18"/>
    </location>
</feature>
<organism evidence="5 6">
    <name type="scientific">Pristionchus entomophagus</name>
    <dbReference type="NCBI Taxonomy" id="358040"/>
    <lineage>
        <taxon>Eukaryota</taxon>
        <taxon>Metazoa</taxon>
        <taxon>Ecdysozoa</taxon>
        <taxon>Nematoda</taxon>
        <taxon>Chromadorea</taxon>
        <taxon>Rhabditida</taxon>
        <taxon>Rhabditina</taxon>
        <taxon>Diplogasteromorpha</taxon>
        <taxon>Diplogasteroidea</taxon>
        <taxon>Neodiplogasteridae</taxon>
        <taxon>Pristionchus</taxon>
    </lineage>
</organism>
<keyword evidence="2" id="KW-0472">Membrane</keyword>
<feature type="compositionally biased region" description="Gly residues" evidence="1">
    <location>
        <begin position="18"/>
        <end position="44"/>
    </location>
</feature>
<dbReference type="AlphaFoldDB" id="A0AAV5T0K1"/>
<dbReference type="PANTHER" id="PTHR47520">
    <property type="entry name" value="CX DOMAIN-CONTAINING PROTEIN-RELATED"/>
    <property type="match status" value="1"/>
</dbReference>
<dbReference type="InterPro" id="IPR002619">
    <property type="entry name" value="CX"/>
</dbReference>
<comment type="caution">
    <text evidence="5">The sequence shown here is derived from an EMBL/GenBank/DDBJ whole genome shotgun (WGS) entry which is preliminary data.</text>
</comment>
<dbReference type="Proteomes" id="UP001432027">
    <property type="component" value="Unassembled WGS sequence"/>
</dbReference>
<feature type="chain" id="PRO_5043663627" description="CX domain-containing protein" evidence="3">
    <location>
        <begin position="19"/>
        <end position="293"/>
    </location>
</feature>
<gene>
    <name evidence="5" type="ORF">PENTCL1PPCAC_10745</name>
</gene>
<evidence type="ECO:0000313" key="6">
    <source>
        <dbReference type="Proteomes" id="UP001432027"/>
    </source>
</evidence>
<protein>
    <recommendedName>
        <fullName evidence="4">CX domain-containing protein</fullName>
    </recommendedName>
</protein>
<keyword evidence="2" id="KW-0812">Transmembrane</keyword>
<feature type="transmembrane region" description="Helical" evidence="2">
    <location>
        <begin position="230"/>
        <end position="249"/>
    </location>
</feature>
<feature type="region of interest" description="Disordered" evidence="1">
    <location>
        <begin position="18"/>
        <end position="47"/>
    </location>
</feature>
<evidence type="ECO:0000256" key="2">
    <source>
        <dbReference type="SAM" id="Phobius"/>
    </source>
</evidence>
<evidence type="ECO:0000313" key="5">
    <source>
        <dbReference type="EMBL" id="GMS88570.1"/>
    </source>
</evidence>
<name>A0AAV5T0K1_9BILA</name>
<evidence type="ECO:0000259" key="4">
    <source>
        <dbReference type="Pfam" id="PF01705"/>
    </source>
</evidence>
<keyword evidence="6" id="KW-1185">Reference proteome</keyword>
<keyword evidence="2" id="KW-1133">Transmembrane helix</keyword>
<dbReference type="PANTHER" id="PTHR47520:SF11">
    <property type="entry name" value="CX DOMAIN-CONTAINING PROTEIN"/>
    <property type="match status" value="1"/>
</dbReference>
<dbReference type="Pfam" id="PF01705">
    <property type="entry name" value="CX"/>
    <property type="match status" value="1"/>
</dbReference>
<accession>A0AAV5T0K1</accession>
<dbReference type="EMBL" id="BTSX01000003">
    <property type="protein sequence ID" value="GMS88570.1"/>
    <property type="molecule type" value="Genomic_DNA"/>
</dbReference>
<reference evidence="5" key="1">
    <citation type="submission" date="2023-10" db="EMBL/GenBank/DDBJ databases">
        <title>Genome assembly of Pristionchus species.</title>
        <authorList>
            <person name="Yoshida K."/>
            <person name="Sommer R.J."/>
        </authorList>
    </citation>
    <scope>NUCLEOTIDE SEQUENCE</scope>
    <source>
        <strain evidence="5">RS0144</strain>
    </source>
</reference>
<proteinExistence type="predicted"/>
<keyword evidence="3" id="KW-0732">Signal</keyword>
<sequence>MRLLFLPMLLLLPISVTGRGGGRGRSGSRGGSMGGSRGSKGGGMYANPKSNLNSASYNARGHHMYQGSSGTYHGGIGGAGGGGQPYVRKTTSSFYRAGIGSLQASSAAKASITVAALPLVTRVFGNNVIREKETPLKADGKSYYWSAAFVPKSDSSTICSITIDANDTHFSNITFTNLEKVSELAWSCDSSSSYCCGLTCCRDGYEGTPLGIVGQIGDTFSYHNLQRSKIFRVMMLLATALLIPAIALFKCGELAFALSENKASPPSEPSQPEPNARCEMEKIRTFYNLESSH</sequence>
<feature type="domain" description="CX" evidence="4">
    <location>
        <begin position="143"/>
        <end position="201"/>
    </location>
</feature>
<evidence type="ECO:0000256" key="3">
    <source>
        <dbReference type="SAM" id="SignalP"/>
    </source>
</evidence>
<evidence type="ECO:0000256" key="1">
    <source>
        <dbReference type="SAM" id="MobiDB-lite"/>
    </source>
</evidence>